<proteinExistence type="predicted"/>
<evidence type="ECO:0000313" key="1">
    <source>
        <dbReference type="EMBL" id="MEZ3178597.1"/>
    </source>
</evidence>
<organism evidence="1 2">
    <name type="scientific">Streptomyces pimonensis</name>
    <dbReference type="NCBI Taxonomy" id="2860288"/>
    <lineage>
        <taxon>Bacteria</taxon>
        <taxon>Bacillati</taxon>
        <taxon>Actinomycetota</taxon>
        <taxon>Actinomycetes</taxon>
        <taxon>Kitasatosporales</taxon>
        <taxon>Streptomycetaceae</taxon>
        <taxon>Streptomyces</taxon>
    </lineage>
</organism>
<gene>
    <name evidence="1" type="ORF">KYY02_07710</name>
</gene>
<dbReference type="Proteomes" id="UP001567537">
    <property type="component" value="Unassembled WGS sequence"/>
</dbReference>
<sequence length="68" mass="7701">MSRSRRLQRFALHCPVPTRRPFSKSSPIATGSMPCWACSSVGAFVNGDWLALSWWKFSDGLREDIADR</sequence>
<name>A0ABV4IV93_9ACTN</name>
<reference evidence="1 2" key="1">
    <citation type="journal article" date="2021" name="Res Sq">
        <title>Streptomyces Pimoensis sp. nov., Isolated From the Taklimakan Desert in Xinjiang, China.</title>
        <authorList>
            <person name="Zhang P."/>
            <person name="Luo X."/>
            <person name="Luo X."/>
            <person name="Liu Z."/>
            <person name="Xia Z."/>
            <person name="Wan C."/>
            <person name="zhang L."/>
        </authorList>
    </citation>
    <scope>NUCLEOTIDE SEQUENCE [LARGE SCALE GENOMIC DNA]</scope>
    <source>
        <strain evidence="1 2">TRM75549</strain>
    </source>
</reference>
<comment type="caution">
    <text evidence="1">The sequence shown here is derived from an EMBL/GenBank/DDBJ whole genome shotgun (WGS) entry which is preliminary data.</text>
</comment>
<dbReference type="EMBL" id="JAHWZY010000005">
    <property type="protein sequence ID" value="MEZ3178597.1"/>
    <property type="molecule type" value="Genomic_DNA"/>
</dbReference>
<keyword evidence="2" id="KW-1185">Reference proteome</keyword>
<accession>A0ABV4IV93</accession>
<protein>
    <submittedName>
        <fullName evidence="1">Uncharacterized protein</fullName>
    </submittedName>
</protein>
<evidence type="ECO:0000313" key="2">
    <source>
        <dbReference type="Proteomes" id="UP001567537"/>
    </source>
</evidence>